<sequence>MENAVSALSCLWLVQLARWLEDGLGWAFIIYHFSFSEAADRQSTPADSTGVGCPLNRRGRVGWIRSELCIVSARRCFFGFALPHIVVIRFGEGGKRDEERWLRALHGYAWHAPAGWTVVPTVD</sequence>
<accession>A0A2T2NEY3</accession>
<dbReference type="AlphaFoldDB" id="A0A2T2NEY3"/>
<evidence type="ECO:0000256" key="1">
    <source>
        <dbReference type="SAM" id="SignalP"/>
    </source>
</evidence>
<evidence type="ECO:0008006" key="4">
    <source>
        <dbReference type="Google" id="ProtNLM"/>
    </source>
</evidence>
<feature type="chain" id="PRO_5015530259" description="Secreted protein" evidence="1">
    <location>
        <begin position="20"/>
        <end position="123"/>
    </location>
</feature>
<evidence type="ECO:0000313" key="2">
    <source>
        <dbReference type="EMBL" id="PSN64003.1"/>
    </source>
</evidence>
<gene>
    <name evidence="2" type="ORF">BS50DRAFT_576631</name>
</gene>
<protein>
    <recommendedName>
        <fullName evidence="4">Secreted protein</fullName>
    </recommendedName>
</protein>
<dbReference type="EMBL" id="KZ678139">
    <property type="protein sequence ID" value="PSN64003.1"/>
    <property type="molecule type" value="Genomic_DNA"/>
</dbReference>
<dbReference type="Proteomes" id="UP000240883">
    <property type="component" value="Unassembled WGS sequence"/>
</dbReference>
<evidence type="ECO:0000313" key="3">
    <source>
        <dbReference type="Proteomes" id="UP000240883"/>
    </source>
</evidence>
<organism evidence="2 3">
    <name type="scientific">Corynespora cassiicola Philippines</name>
    <dbReference type="NCBI Taxonomy" id="1448308"/>
    <lineage>
        <taxon>Eukaryota</taxon>
        <taxon>Fungi</taxon>
        <taxon>Dikarya</taxon>
        <taxon>Ascomycota</taxon>
        <taxon>Pezizomycotina</taxon>
        <taxon>Dothideomycetes</taxon>
        <taxon>Pleosporomycetidae</taxon>
        <taxon>Pleosporales</taxon>
        <taxon>Corynesporascaceae</taxon>
        <taxon>Corynespora</taxon>
    </lineage>
</organism>
<keyword evidence="3" id="KW-1185">Reference proteome</keyword>
<keyword evidence="1" id="KW-0732">Signal</keyword>
<reference evidence="2 3" key="1">
    <citation type="journal article" date="2018" name="Front. Microbiol.">
        <title>Genome-Wide Analysis of Corynespora cassiicola Leaf Fall Disease Putative Effectors.</title>
        <authorList>
            <person name="Lopez D."/>
            <person name="Ribeiro S."/>
            <person name="Label P."/>
            <person name="Fumanal B."/>
            <person name="Venisse J.S."/>
            <person name="Kohler A."/>
            <person name="de Oliveira R.R."/>
            <person name="Labutti K."/>
            <person name="Lipzen A."/>
            <person name="Lail K."/>
            <person name="Bauer D."/>
            <person name="Ohm R.A."/>
            <person name="Barry K.W."/>
            <person name="Spatafora J."/>
            <person name="Grigoriev I.V."/>
            <person name="Martin F.M."/>
            <person name="Pujade-Renaud V."/>
        </authorList>
    </citation>
    <scope>NUCLEOTIDE SEQUENCE [LARGE SCALE GENOMIC DNA]</scope>
    <source>
        <strain evidence="2 3">Philippines</strain>
    </source>
</reference>
<feature type="signal peptide" evidence="1">
    <location>
        <begin position="1"/>
        <end position="19"/>
    </location>
</feature>
<name>A0A2T2NEY3_CORCC</name>
<proteinExistence type="predicted"/>